<evidence type="ECO:0000256" key="1">
    <source>
        <dbReference type="SAM" id="MobiDB-lite"/>
    </source>
</evidence>
<feature type="region of interest" description="Disordered" evidence="1">
    <location>
        <begin position="1"/>
        <end position="25"/>
    </location>
</feature>
<feature type="compositionally biased region" description="Acidic residues" evidence="1">
    <location>
        <begin position="115"/>
        <end position="130"/>
    </location>
</feature>
<dbReference type="EMBL" id="AP014962">
    <property type="protein sequence ID" value="BAS96188.1"/>
    <property type="molecule type" value="Genomic_DNA"/>
</dbReference>
<feature type="compositionally biased region" description="Basic and acidic residues" evidence="1">
    <location>
        <begin position="131"/>
        <end position="151"/>
    </location>
</feature>
<feature type="compositionally biased region" description="Basic and acidic residues" evidence="1">
    <location>
        <begin position="104"/>
        <end position="114"/>
    </location>
</feature>
<dbReference type="PaxDb" id="39947-A0A0P0WSM5"/>
<sequence length="177" mass="18977">MAVDEQVVGAPRHREAAALEPHELQRQRDALLVRQLDGPQRPVGVGEVHVGERDAGVGQDKLGPGVVARDLGDARGGVGHDAAGEGEEAGEERGQGGAHRRGHRGEPARRRRVDDDEGDVEGAEDEVEVGDGEHGGEARRRVGRPDQRPGGDLDAEAAERRRRRRHGARGDAAEYSE</sequence>
<reference evidence="3" key="1">
    <citation type="journal article" date="2005" name="Nature">
        <title>The map-based sequence of the rice genome.</title>
        <authorList>
            <consortium name="International rice genome sequencing project (IRGSP)"/>
            <person name="Matsumoto T."/>
            <person name="Wu J."/>
            <person name="Kanamori H."/>
            <person name="Katayose Y."/>
            <person name="Fujisawa M."/>
            <person name="Namiki N."/>
            <person name="Mizuno H."/>
            <person name="Yamamoto K."/>
            <person name="Antonio B.A."/>
            <person name="Baba T."/>
            <person name="Sakata K."/>
            <person name="Nagamura Y."/>
            <person name="Aoki H."/>
            <person name="Arikawa K."/>
            <person name="Arita K."/>
            <person name="Bito T."/>
            <person name="Chiden Y."/>
            <person name="Fujitsuka N."/>
            <person name="Fukunaka R."/>
            <person name="Hamada M."/>
            <person name="Harada C."/>
            <person name="Hayashi A."/>
            <person name="Hijishita S."/>
            <person name="Honda M."/>
            <person name="Hosokawa S."/>
            <person name="Ichikawa Y."/>
            <person name="Idonuma A."/>
            <person name="Iijima M."/>
            <person name="Ikeda M."/>
            <person name="Ikeno M."/>
            <person name="Ito K."/>
            <person name="Ito S."/>
            <person name="Ito T."/>
            <person name="Ito Y."/>
            <person name="Ito Y."/>
            <person name="Iwabuchi A."/>
            <person name="Kamiya K."/>
            <person name="Karasawa W."/>
            <person name="Kurita K."/>
            <person name="Katagiri S."/>
            <person name="Kikuta A."/>
            <person name="Kobayashi H."/>
            <person name="Kobayashi N."/>
            <person name="Machita K."/>
            <person name="Maehara T."/>
            <person name="Masukawa M."/>
            <person name="Mizubayashi T."/>
            <person name="Mukai Y."/>
            <person name="Nagasaki H."/>
            <person name="Nagata Y."/>
            <person name="Naito S."/>
            <person name="Nakashima M."/>
            <person name="Nakama Y."/>
            <person name="Nakamichi Y."/>
            <person name="Nakamura M."/>
            <person name="Meguro A."/>
            <person name="Negishi M."/>
            <person name="Ohta I."/>
            <person name="Ohta T."/>
            <person name="Okamoto M."/>
            <person name="Ono N."/>
            <person name="Saji S."/>
            <person name="Sakaguchi M."/>
            <person name="Sakai K."/>
            <person name="Shibata M."/>
            <person name="Shimokawa T."/>
            <person name="Song J."/>
            <person name="Takazaki Y."/>
            <person name="Terasawa K."/>
            <person name="Tsugane M."/>
            <person name="Tsuji K."/>
            <person name="Ueda S."/>
            <person name="Waki K."/>
            <person name="Yamagata H."/>
            <person name="Yamamoto M."/>
            <person name="Yamamoto S."/>
            <person name="Yamane H."/>
            <person name="Yoshiki S."/>
            <person name="Yoshihara R."/>
            <person name="Yukawa K."/>
            <person name="Zhong H."/>
            <person name="Yano M."/>
            <person name="Yuan Q."/>
            <person name="Ouyang S."/>
            <person name="Liu J."/>
            <person name="Jones K.M."/>
            <person name="Gansberger K."/>
            <person name="Moffat K."/>
            <person name="Hill J."/>
            <person name="Bera J."/>
            <person name="Fadrosh D."/>
            <person name="Jin S."/>
            <person name="Johri S."/>
            <person name="Kim M."/>
            <person name="Overton L."/>
            <person name="Reardon M."/>
            <person name="Tsitrin T."/>
            <person name="Vuong H."/>
            <person name="Weaver B."/>
            <person name="Ciecko A."/>
            <person name="Tallon L."/>
            <person name="Jackson J."/>
            <person name="Pai G."/>
            <person name="Aken S.V."/>
            <person name="Utterback T."/>
            <person name="Reidmuller S."/>
            <person name="Feldblyum T."/>
            <person name="Hsiao J."/>
            <person name="Zismann V."/>
            <person name="Iobst S."/>
            <person name="de Vazeille A.R."/>
            <person name="Buell C.R."/>
            <person name="Ying K."/>
            <person name="Li Y."/>
            <person name="Lu T."/>
            <person name="Huang Y."/>
            <person name="Zhao Q."/>
            <person name="Feng Q."/>
            <person name="Zhang L."/>
            <person name="Zhu J."/>
            <person name="Weng Q."/>
            <person name="Mu J."/>
            <person name="Lu Y."/>
            <person name="Fan D."/>
            <person name="Liu Y."/>
            <person name="Guan J."/>
            <person name="Zhang Y."/>
            <person name="Yu S."/>
            <person name="Liu X."/>
            <person name="Zhang Y."/>
            <person name="Hong G."/>
            <person name="Han B."/>
            <person name="Choisne N."/>
            <person name="Demange N."/>
            <person name="Orjeda G."/>
            <person name="Samain S."/>
            <person name="Cattolico L."/>
            <person name="Pelletier E."/>
            <person name="Couloux A."/>
            <person name="Segurens B."/>
            <person name="Wincker P."/>
            <person name="D'Hont A."/>
            <person name="Scarpelli C."/>
            <person name="Weissenbach J."/>
            <person name="Salanoubat M."/>
            <person name="Quetier F."/>
            <person name="Yu Y."/>
            <person name="Kim H.R."/>
            <person name="Rambo T."/>
            <person name="Currie J."/>
            <person name="Collura K."/>
            <person name="Luo M."/>
            <person name="Yang T."/>
            <person name="Ammiraju J.S.S."/>
            <person name="Engler F."/>
            <person name="Soderlund C."/>
            <person name="Wing R.A."/>
            <person name="Palmer L.E."/>
            <person name="de la Bastide M."/>
            <person name="Spiegel L."/>
            <person name="Nascimento L."/>
            <person name="Zutavern T."/>
            <person name="O'Shaughnessy A."/>
            <person name="Dike S."/>
            <person name="Dedhia N."/>
            <person name="Preston R."/>
            <person name="Balija V."/>
            <person name="McCombie W.R."/>
            <person name="Chow T."/>
            <person name="Chen H."/>
            <person name="Chung M."/>
            <person name="Chen C."/>
            <person name="Shaw J."/>
            <person name="Wu H."/>
            <person name="Hsiao K."/>
            <person name="Chao Y."/>
            <person name="Chu M."/>
            <person name="Cheng C."/>
            <person name="Hour A."/>
            <person name="Lee P."/>
            <person name="Lin S."/>
            <person name="Lin Y."/>
            <person name="Liou J."/>
            <person name="Liu S."/>
            <person name="Hsing Y."/>
            <person name="Raghuvanshi S."/>
            <person name="Mohanty A."/>
            <person name="Bharti A.K."/>
            <person name="Gaur A."/>
            <person name="Gupta V."/>
            <person name="Kumar D."/>
            <person name="Ravi V."/>
            <person name="Vij S."/>
            <person name="Kapur A."/>
            <person name="Khurana P."/>
            <person name="Khurana P."/>
            <person name="Khurana J.P."/>
            <person name="Tyagi A.K."/>
            <person name="Gaikwad K."/>
            <person name="Singh A."/>
            <person name="Dalal V."/>
            <person name="Srivastava S."/>
            <person name="Dixit A."/>
            <person name="Pal A.K."/>
            <person name="Ghazi I.A."/>
            <person name="Yadav M."/>
            <person name="Pandit A."/>
            <person name="Bhargava A."/>
            <person name="Sureshbabu K."/>
            <person name="Batra K."/>
            <person name="Sharma T.R."/>
            <person name="Mohapatra T."/>
            <person name="Singh N.K."/>
            <person name="Messing J."/>
            <person name="Nelson A.B."/>
            <person name="Fuks G."/>
            <person name="Kavchok S."/>
            <person name="Keizer G."/>
            <person name="Linton E."/>
            <person name="Llaca V."/>
            <person name="Song R."/>
            <person name="Tanyolac B."/>
            <person name="Young S."/>
            <person name="Ho-Il K."/>
            <person name="Hahn J.H."/>
            <person name="Sangsakoo G."/>
            <person name="Vanavichit A."/>
            <person name="de Mattos Luiz.A.T."/>
            <person name="Zimmer P.D."/>
            <person name="Malone G."/>
            <person name="Dellagostin O."/>
            <person name="de Oliveira A.C."/>
            <person name="Bevan M."/>
            <person name="Bancroft I."/>
            <person name="Minx P."/>
            <person name="Cordum H."/>
            <person name="Wilson R."/>
            <person name="Cheng Z."/>
            <person name="Jin W."/>
            <person name="Jiang J."/>
            <person name="Leong S.A."/>
            <person name="Iwama H."/>
            <person name="Gojobori T."/>
            <person name="Itoh T."/>
            <person name="Niimura Y."/>
            <person name="Fujii Y."/>
            <person name="Habara T."/>
            <person name="Sakai H."/>
            <person name="Sato Y."/>
            <person name="Wilson G."/>
            <person name="Kumar K."/>
            <person name="McCouch S."/>
            <person name="Juretic N."/>
            <person name="Hoen D."/>
            <person name="Wright S."/>
            <person name="Bruskiewich R."/>
            <person name="Bureau T."/>
            <person name="Miyao A."/>
            <person name="Hirochika H."/>
            <person name="Nishikawa T."/>
            <person name="Kadowaki K."/>
            <person name="Sugiura M."/>
            <person name="Burr B."/>
            <person name="Sasaki T."/>
        </authorList>
    </citation>
    <scope>NUCLEOTIDE SEQUENCE [LARGE SCALE GENOMIC DNA]</scope>
    <source>
        <strain evidence="3">cv. Nipponbare</strain>
    </source>
</reference>
<feature type="compositionally biased region" description="Basic and acidic residues" evidence="1">
    <location>
        <begin position="168"/>
        <end position="177"/>
    </location>
</feature>
<keyword evidence="3" id="KW-1185">Reference proteome</keyword>
<proteinExistence type="predicted"/>
<reference evidence="2 3" key="2">
    <citation type="journal article" date="2013" name="Plant Cell Physiol.">
        <title>Rice Annotation Project Database (RAP-DB): an integrative and interactive database for rice genomics.</title>
        <authorList>
            <person name="Sakai H."/>
            <person name="Lee S.S."/>
            <person name="Tanaka T."/>
            <person name="Numa H."/>
            <person name="Kim J."/>
            <person name="Kawahara Y."/>
            <person name="Wakimoto H."/>
            <person name="Yang C.C."/>
            <person name="Iwamoto M."/>
            <person name="Abe T."/>
            <person name="Yamada Y."/>
            <person name="Muto A."/>
            <person name="Inokuchi H."/>
            <person name="Ikemura T."/>
            <person name="Matsumoto T."/>
            <person name="Sasaki T."/>
            <person name="Itoh T."/>
        </authorList>
    </citation>
    <scope>NUCLEOTIDE SEQUENCE [LARGE SCALE GENOMIC DNA]</scope>
    <source>
        <strain evidence="3">cv. Nipponbare</strain>
    </source>
</reference>
<evidence type="ECO:0000313" key="2">
    <source>
        <dbReference type="EMBL" id="BAS96188.1"/>
    </source>
</evidence>
<evidence type="ECO:0000313" key="3">
    <source>
        <dbReference type="Proteomes" id="UP000059680"/>
    </source>
</evidence>
<dbReference type="AlphaFoldDB" id="A0A0P0WSM5"/>
<protein>
    <submittedName>
        <fullName evidence="2">Os06g0151025 protein</fullName>
    </submittedName>
</protein>
<dbReference type="Gramene" id="Os06t0151025-00">
    <property type="protein sequence ID" value="Os06t0151025-00"/>
    <property type="gene ID" value="Os06g0151025"/>
</dbReference>
<feature type="compositionally biased region" description="Basic and acidic residues" evidence="1">
    <location>
        <begin position="12"/>
        <end position="25"/>
    </location>
</feature>
<dbReference type="Proteomes" id="UP000059680">
    <property type="component" value="Chromosome 6"/>
</dbReference>
<accession>A0A0P0WSM5</accession>
<dbReference type="InParanoid" id="A0A0P0WSM5"/>
<reference evidence="2 3" key="3">
    <citation type="journal article" date="2013" name="Rice">
        <title>Improvement of the Oryza sativa Nipponbare reference genome using next generation sequence and optical map data.</title>
        <authorList>
            <person name="Kawahara Y."/>
            <person name="de la Bastide M."/>
            <person name="Hamilton J.P."/>
            <person name="Kanamori H."/>
            <person name="McCombie W.R."/>
            <person name="Ouyang S."/>
            <person name="Schwartz D.C."/>
            <person name="Tanaka T."/>
            <person name="Wu J."/>
            <person name="Zhou S."/>
            <person name="Childs K.L."/>
            <person name="Davidson R.M."/>
            <person name="Lin H."/>
            <person name="Quesada-Ocampo L."/>
            <person name="Vaillancourt B."/>
            <person name="Sakai H."/>
            <person name="Lee S.S."/>
            <person name="Kim J."/>
            <person name="Numa H."/>
            <person name="Itoh T."/>
            <person name="Buell C.R."/>
            <person name="Matsumoto T."/>
        </authorList>
    </citation>
    <scope>NUCLEOTIDE SEQUENCE [LARGE SCALE GENOMIC DNA]</scope>
    <source>
        <strain evidence="3">cv. Nipponbare</strain>
    </source>
</reference>
<gene>
    <name evidence="2" type="ordered locus">Os06g0151025</name>
    <name evidence="2" type="ORF">OSNPB_060151025</name>
</gene>
<organism evidence="2 3">
    <name type="scientific">Oryza sativa subsp. japonica</name>
    <name type="common">Rice</name>
    <dbReference type="NCBI Taxonomy" id="39947"/>
    <lineage>
        <taxon>Eukaryota</taxon>
        <taxon>Viridiplantae</taxon>
        <taxon>Streptophyta</taxon>
        <taxon>Embryophyta</taxon>
        <taxon>Tracheophyta</taxon>
        <taxon>Spermatophyta</taxon>
        <taxon>Magnoliopsida</taxon>
        <taxon>Liliopsida</taxon>
        <taxon>Poales</taxon>
        <taxon>Poaceae</taxon>
        <taxon>BOP clade</taxon>
        <taxon>Oryzoideae</taxon>
        <taxon>Oryzeae</taxon>
        <taxon>Oryzinae</taxon>
        <taxon>Oryza</taxon>
        <taxon>Oryza sativa</taxon>
    </lineage>
</organism>
<feature type="region of interest" description="Disordered" evidence="1">
    <location>
        <begin position="37"/>
        <end position="177"/>
    </location>
</feature>
<name>A0A0P0WSM5_ORYSJ</name>
<feature type="non-terminal residue" evidence="2">
    <location>
        <position position="177"/>
    </location>
</feature>